<keyword evidence="1" id="KW-1133">Transmembrane helix</keyword>
<protein>
    <submittedName>
        <fullName evidence="2">Uncharacterized protein</fullName>
    </submittedName>
</protein>
<feature type="transmembrane region" description="Helical" evidence="1">
    <location>
        <begin position="20"/>
        <end position="37"/>
    </location>
</feature>
<organism evidence="2 3">
    <name type="scientific">Mangrovivirga cuniculi</name>
    <dbReference type="NCBI Taxonomy" id="2715131"/>
    <lineage>
        <taxon>Bacteria</taxon>
        <taxon>Pseudomonadati</taxon>
        <taxon>Bacteroidota</taxon>
        <taxon>Cytophagia</taxon>
        <taxon>Cytophagales</taxon>
        <taxon>Mangrovivirgaceae</taxon>
        <taxon>Mangrovivirga</taxon>
    </lineage>
</organism>
<keyword evidence="3" id="KW-1185">Reference proteome</keyword>
<sequence>MSRYFSNSRKARYSNGRTNLIAIIVLTAILSGILLYFTNERQNKQVLYSYCGDFGFYGKSLVLMKDSTFRFSYHGCSQANGFIAGNWNTNGRFLILLPKQTNELLDKKYQLKDNELIPINKPEEDKFTLCKYYKSKWERSTKIKIP</sequence>
<evidence type="ECO:0000313" key="3">
    <source>
        <dbReference type="Proteomes" id="UP000298616"/>
    </source>
</evidence>
<dbReference type="Proteomes" id="UP000298616">
    <property type="component" value="Chromosome"/>
</dbReference>
<evidence type="ECO:0000256" key="1">
    <source>
        <dbReference type="SAM" id="Phobius"/>
    </source>
</evidence>
<evidence type="ECO:0000313" key="2">
    <source>
        <dbReference type="EMBL" id="QCK15582.1"/>
    </source>
</evidence>
<dbReference type="OrthoDB" id="982860at2"/>
<dbReference type="RefSeq" id="WP_137091177.1">
    <property type="nucleotide sequence ID" value="NZ_CP028923.1"/>
</dbReference>
<accession>A0A4D7JSC2</accession>
<dbReference type="EMBL" id="CP028923">
    <property type="protein sequence ID" value="QCK15582.1"/>
    <property type="molecule type" value="Genomic_DNA"/>
</dbReference>
<dbReference type="AlphaFoldDB" id="A0A4D7JSC2"/>
<gene>
    <name evidence="2" type="ORF">DCC35_12905</name>
</gene>
<proteinExistence type="predicted"/>
<name>A0A4D7JSC2_9BACT</name>
<keyword evidence="1" id="KW-0472">Membrane</keyword>
<reference evidence="2 3" key="1">
    <citation type="submission" date="2018-04" db="EMBL/GenBank/DDBJ databases">
        <title>Complete genome uncultured novel isolate.</title>
        <authorList>
            <person name="Merlino G."/>
        </authorList>
    </citation>
    <scope>NUCLEOTIDE SEQUENCE [LARGE SCALE GENOMIC DNA]</scope>
    <source>
        <strain evidence="3">R1DC9</strain>
    </source>
</reference>
<dbReference type="KEGG" id="fpf:DCC35_12905"/>
<keyword evidence="1" id="KW-0812">Transmembrane</keyword>